<protein>
    <recommendedName>
        <fullName evidence="4">Glycosyltransferase family 9 protein</fullName>
    </recommendedName>
</protein>
<accession>A0A383E4H2</accession>
<dbReference type="PANTHER" id="PTHR30160">
    <property type="entry name" value="TETRAACYLDISACCHARIDE 4'-KINASE-RELATED"/>
    <property type="match status" value="1"/>
</dbReference>
<feature type="non-terminal residue" evidence="3">
    <location>
        <position position="233"/>
    </location>
</feature>
<evidence type="ECO:0000256" key="2">
    <source>
        <dbReference type="ARBA" id="ARBA00022679"/>
    </source>
</evidence>
<feature type="non-terminal residue" evidence="3">
    <location>
        <position position="1"/>
    </location>
</feature>
<gene>
    <name evidence="3" type="ORF">METZ01_LOCUS504338</name>
</gene>
<dbReference type="EMBL" id="UINC01222618">
    <property type="protein sequence ID" value="SVE51484.1"/>
    <property type="molecule type" value="Genomic_DNA"/>
</dbReference>
<reference evidence="3" key="1">
    <citation type="submission" date="2018-05" db="EMBL/GenBank/DDBJ databases">
        <authorList>
            <person name="Lanie J.A."/>
            <person name="Ng W.-L."/>
            <person name="Kazmierczak K.M."/>
            <person name="Andrzejewski T.M."/>
            <person name="Davidsen T.M."/>
            <person name="Wayne K.J."/>
            <person name="Tettelin H."/>
            <person name="Glass J.I."/>
            <person name="Rusch D."/>
            <person name="Podicherti R."/>
            <person name="Tsui H.-C.T."/>
            <person name="Winkler M.E."/>
        </authorList>
    </citation>
    <scope>NUCLEOTIDE SEQUENCE</scope>
</reference>
<evidence type="ECO:0000256" key="1">
    <source>
        <dbReference type="ARBA" id="ARBA00022676"/>
    </source>
</evidence>
<proteinExistence type="predicted"/>
<dbReference type="GO" id="GO:0008713">
    <property type="term" value="F:ADP-heptose-lipopolysaccharide heptosyltransferase activity"/>
    <property type="evidence" value="ECO:0007669"/>
    <property type="project" value="TreeGrafter"/>
</dbReference>
<dbReference type="Pfam" id="PF01075">
    <property type="entry name" value="Glyco_transf_9"/>
    <property type="match status" value="1"/>
</dbReference>
<organism evidence="3">
    <name type="scientific">marine metagenome</name>
    <dbReference type="NCBI Taxonomy" id="408172"/>
    <lineage>
        <taxon>unclassified sequences</taxon>
        <taxon>metagenomes</taxon>
        <taxon>ecological metagenomes</taxon>
    </lineage>
</organism>
<dbReference type="PANTHER" id="PTHR30160:SF7">
    <property type="entry name" value="ADP-HEPTOSE--LPS HEPTOSYLTRANSFERASE 2"/>
    <property type="match status" value="1"/>
</dbReference>
<sequence>NLVTILGQNWSEDILMQTKFQYNYNLILYDRTDYKTLKGFYNLIKQIKKKNFTHSFVLSESLSSALLFMLSNIPNRIGYATQGRSVFLNNSIIKDNSFHRTQQFLSLLLNIATKPDLSMTPKGLIGDLSKRTNNKTFKIGMHAHSQASSRRWPTIYWIRLIKWCQKNNLKIILFGNKAAAEISTEIIRDAHNISVTDYCGKLSIKNSINKMKECNLFISNDSGPMHIAHALGL</sequence>
<evidence type="ECO:0000313" key="3">
    <source>
        <dbReference type="EMBL" id="SVE51484.1"/>
    </source>
</evidence>
<dbReference type="Gene3D" id="3.40.50.2000">
    <property type="entry name" value="Glycogen Phosphorylase B"/>
    <property type="match status" value="2"/>
</dbReference>
<dbReference type="InterPro" id="IPR002201">
    <property type="entry name" value="Glyco_trans_9"/>
</dbReference>
<dbReference type="InterPro" id="IPR051199">
    <property type="entry name" value="LPS_LOS_Heptosyltrfase"/>
</dbReference>
<keyword evidence="1" id="KW-0328">Glycosyltransferase</keyword>
<dbReference type="GO" id="GO:0005829">
    <property type="term" value="C:cytosol"/>
    <property type="evidence" value="ECO:0007669"/>
    <property type="project" value="TreeGrafter"/>
</dbReference>
<dbReference type="GO" id="GO:0009244">
    <property type="term" value="P:lipopolysaccharide core region biosynthetic process"/>
    <property type="evidence" value="ECO:0007669"/>
    <property type="project" value="TreeGrafter"/>
</dbReference>
<keyword evidence="2" id="KW-0808">Transferase</keyword>
<dbReference type="CDD" id="cd03789">
    <property type="entry name" value="GT9_LPS_heptosyltransferase"/>
    <property type="match status" value="1"/>
</dbReference>
<name>A0A383E4H2_9ZZZZ</name>
<evidence type="ECO:0008006" key="4">
    <source>
        <dbReference type="Google" id="ProtNLM"/>
    </source>
</evidence>
<dbReference type="AlphaFoldDB" id="A0A383E4H2"/>
<dbReference type="SUPFAM" id="SSF53756">
    <property type="entry name" value="UDP-Glycosyltransferase/glycogen phosphorylase"/>
    <property type="match status" value="1"/>
</dbReference>